<sequence>MEEFDEELYEEQILVVDAGQSLLRIDKYLQDKLQGVSRNKIQDAITDGLVLVNSAVVKPNYKVKPEDKVTIYQPKGRGEIEIVPQGIPLEVIYEDASLLVLNKEAGMVVHPGHGNWDGTLVNALTHRFQHLPTSRNGEMKPGLVHRIDKDTSGLLVIAKTDKAMTHLAQQFFEHTIERTYWALVWGEVKEDEGTVEGNIGRSPQDRRVSMVYPEGDYGKPAITHYKVIKRLRYVTLVQCNLETGRTHQIRVHMKHIGHPLFGDVMYGGNKILKGEKFSKYKSFVENCFKILPRQALHAKSLGFVHPDTNEQKFFESELPEDFTQVLERWENYLNYH</sequence>
<dbReference type="EMBL" id="JBDKWZ010000002">
    <property type="protein sequence ID" value="MEN7547054.1"/>
    <property type="molecule type" value="Genomic_DNA"/>
</dbReference>
<name>A0AAW9S3U4_9BACT</name>
<dbReference type="AlphaFoldDB" id="A0AAW9S3U4"/>
<dbReference type="CDD" id="cd02869">
    <property type="entry name" value="PseudoU_synth_RluA_like"/>
    <property type="match status" value="1"/>
</dbReference>
<dbReference type="Proteomes" id="UP001403385">
    <property type="component" value="Unassembled WGS sequence"/>
</dbReference>
<dbReference type="GO" id="GO:0000455">
    <property type="term" value="P:enzyme-directed rRNA pseudouridine synthesis"/>
    <property type="evidence" value="ECO:0007669"/>
    <property type="project" value="TreeGrafter"/>
</dbReference>
<evidence type="ECO:0000256" key="4">
    <source>
        <dbReference type="PIRSR" id="PIRSR606225-1"/>
    </source>
</evidence>
<dbReference type="InterPro" id="IPR006225">
    <property type="entry name" value="PsdUridine_synth_RluC/D"/>
</dbReference>
<dbReference type="InterPro" id="IPR036986">
    <property type="entry name" value="S4_RNA-bd_sf"/>
</dbReference>
<dbReference type="InterPro" id="IPR002942">
    <property type="entry name" value="S4_RNA-bd"/>
</dbReference>
<dbReference type="PROSITE" id="PS01129">
    <property type="entry name" value="PSI_RLU"/>
    <property type="match status" value="1"/>
</dbReference>
<dbReference type="RefSeq" id="WP_346819841.1">
    <property type="nucleotide sequence ID" value="NZ_JBDKWZ010000002.1"/>
</dbReference>
<accession>A0AAW9S3U4</accession>
<dbReference type="GO" id="GO:0120159">
    <property type="term" value="F:rRNA pseudouridine synthase activity"/>
    <property type="evidence" value="ECO:0007669"/>
    <property type="project" value="UniProtKB-ARBA"/>
</dbReference>
<proteinExistence type="inferred from homology"/>
<reference evidence="8 9" key="1">
    <citation type="submission" date="2024-04" db="EMBL/GenBank/DDBJ databases">
        <title>Novel genus in family Flammeovirgaceae.</title>
        <authorList>
            <person name="Nguyen T.H."/>
            <person name="Vuong T.Q."/>
            <person name="Le H."/>
            <person name="Kim S.-G."/>
        </authorList>
    </citation>
    <scope>NUCLEOTIDE SEQUENCE [LARGE SCALE GENOMIC DNA]</scope>
    <source>
        <strain evidence="8 9">JCM 23209</strain>
    </source>
</reference>
<comment type="similarity">
    <text evidence="1 6">Belongs to the pseudouridine synthase RluA family.</text>
</comment>
<evidence type="ECO:0000256" key="1">
    <source>
        <dbReference type="ARBA" id="ARBA00010876"/>
    </source>
</evidence>
<protein>
    <recommendedName>
        <fullName evidence="6">Pseudouridine synthase</fullName>
        <ecNumber evidence="6">5.4.99.-</ecNumber>
    </recommendedName>
</protein>
<dbReference type="InterPro" id="IPR020103">
    <property type="entry name" value="PsdUridine_synth_cat_dom_sf"/>
</dbReference>
<dbReference type="InterPro" id="IPR006145">
    <property type="entry name" value="PsdUridine_synth_RsuA/RluA"/>
</dbReference>
<keyword evidence="9" id="KW-1185">Reference proteome</keyword>
<evidence type="ECO:0000256" key="5">
    <source>
        <dbReference type="PROSITE-ProRule" id="PRU00182"/>
    </source>
</evidence>
<organism evidence="8 9">
    <name type="scientific">Rapidithrix thailandica</name>
    <dbReference type="NCBI Taxonomy" id="413964"/>
    <lineage>
        <taxon>Bacteria</taxon>
        <taxon>Pseudomonadati</taxon>
        <taxon>Bacteroidota</taxon>
        <taxon>Cytophagia</taxon>
        <taxon>Cytophagales</taxon>
        <taxon>Flammeovirgaceae</taxon>
        <taxon>Rapidithrix</taxon>
    </lineage>
</organism>
<dbReference type="FunFam" id="3.30.2350.10:FF:000006">
    <property type="entry name" value="Pseudouridine synthase"/>
    <property type="match status" value="1"/>
</dbReference>
<dbReference type="GO" id="GO:0003723">
    <property type="term" value="F:RNA binding"/>
    <property type="evidence" value="ECO:0007669"/>
    <property type="project" value="UniProtKB-KW"/>
</dbReference>
<evidence type="ECO:0000313" key="8">
    <source>
        <dbReference type="EMBL" id="MEN7547054.1"/>
    </source>
</evidence>
<comment type="catalytic activity">
    <reaction evidence="6">
        <text>a uridine in RNA = a pseudouridine in RNA</text>
        <dbReference type="Rhea" id="RHEA:48348"/>
        <dbReference type="Rhea" id="RHEA-COMP:12068"/>
        <dbReference type="Rhea" id="RHEA-COMP:12069"/>
        <dbReference type="ChEBI" id="CHEBI:65314"/>
        <dbReference type="ChEBI" id="CHEBI:65315"/>
    </reaction>
</comment>
<dbReference type="Gene3D" id="3.10.290.10">
    <property type="entry name" value="RNA-binding S4 domain"/>
    <property type="match status" value="1"/>
</dbReference>
<dbReference type="PANTHER" id="PTHR21600">
    <property type="entry name" value="MITOCHONDRIAL RNA PSEUDOURIDINE SYNTHASE"/>
    <property type="match status" value="1"/>
</dbReference>
<dbReference type="EC" id="5.4.99.-" evidence="6"/>
<dbReference type="CDD" id="cd00165">
    <property type="entry name" value="S4"/>
    <property type="match status" value="1"/>
</dbReference>
<dbReference type="SMART" id="SM00363">
    <property type="entry name" value="S4"/>
    <property type="match status" value="1"/>
</dbReference>
<evidence type="ECO:0000256" key="3">
    <source>
        <dbReference type="ARBA" id="ARBA00023235"/>
    </source>
</evidence>
<comment type="caution">
    <text evidence="8">The sequence shown here is derived from an EMBL/GenBank/DDBJ whole genome shotgun (WGS) entry which is preliminary data.</text>
</comment>
<keyword evidence="2 5" id="KW-0694">RNA-binding</keyword>
<feature type="active site" evidence="4">
    <location>
        <position position="148"/>
    </location>
</feature>
<dbReference type="InterPro" id="IPR050188">
    <property type="entry name" value="RluA_PseudoU_synthase"/>
</dbReference>
<gene>
    <name evidence="8" type="ORF">AAG747_04000</name>
</gene>
<evidence type="ECO:0000313" key="9">
    <source>
        <dbReference type="Proteomes" id="UP001403385"/>
    </source>
</evidence>
<keyword evidence="3 6" id="KW-0413">Isomerase</keyword>
<dbReference type="PANTHER" id="PTHR21600:SF44">
    <property type="entry name" value="RIBOSOMAL LARGE SUBUNIT PSEUDOURIDINE SYNTHASE D"/>
    <property type="match status" value="1"/>
</dbReference>
<evidence type="ECO:0000256" key="6">
    <source>
        <dbReference type="RuleBase" id="RU362028"/>
    </source>
</evidence>
<dbReference type="Pfam" id="PF01479">
    <property type="entry name" value="S4"/>
    <property type="match status" value="1"/>
</dbReference>
<feature type="domain" description="RNA-binding S4" evidence="7">
    <location>
        <begin position="23"/>
        <end position="88"/>
    </location>
</feature>
<dbReference type="SUPFAM" id="SSF55174">
    <property type="entry name" value="Alpha-L RNA-binding motif"/>
    <property type="match status" value="1"/>
</dbReference>
<comment type="function">
    <text evidence="6">Responsible for synthesis of pseudouridine from uracil.</text>
</comment>
<dbReference type="Pfam" id="PF00849">
    <property type="entry name" value="PseudoU_synth_2"/>
    <property type="match status" value="1"/>
</dbReference>
<evidence type="ECO:0000259" key="7">
    <source>
        <dbReference type="SMART" id="SM00363"/>
    </source>
</evidence>
<evidence type="ECO:0000256" key="2">
    <source>
        <dbReference type="ARBA" id="ARBA00022884"/>
    </source>
</evidence>
<dbReference type="SUPFAM" id="SSF55120">
    <property type="entry name" value="Pseudouridine synthase"/>
    <property type="match status" value="1"/>
</dbReference>
<dbReference type="NCBIfam" id="TIGR00005">
    <property type="entry name" value="rluA_subfam"/>
    <property type="match status" value="1"/>
</dbReference>
<dbReference type="InterPro" id="IPR006224">
    <property type="entry name" value="PsdUridine_synth_RluA-like_CS"/>
</dbReference>
<dbReference type="PROSITE" id="PS50889">
    <property type="entry name" value="S4"/>
    <property type="match status" value="1"/>
</dbReference>
<dbReference type="Gene3D" id="3.30.2350.10">
    <property type="entry name" value="Pseudouridine synthase"/>
    <property type="match status" value="1"/>
</dbReference>